<reference evidence="6" key="1">
    <citation type="submission" date="2018-06" db="EMBL/GenBank/DDBJ databases">
        <authorList>
            <person name="Zhirakovskaya E."/>
        </authorList>
    </citation>
    <scope>NUCLEOTIDE SEQUENCE</scope>
</reference>
<evidence type="ECO:0000313" key="6">
    <source>
        <dbReference type="EMBL" id="VAX37069.1"/>
    </source>
</evidence>
<gene>
    <name evidence="6" type="ORF">MNBD_UNCLBAC01-1593</name>
</gene>
<proteinExistence type="predicted"/>
<comment type="cofactor">
    <cofactor evidence="1">
        <name>Zn(2+)</name>
        <dbReference type="ChEBI" id="CHEBI:29105"/>
    </cofactor>
</comment>
<dbReference type="InterPro" id="IPR051453">
    <property type="entry name" value="MBL_Glyoxalase_II"/>
</dbReference>
<keyword evidence="4" id="KW-0862">Zinc</keyword>
<dbReference type="SUPFAM" id="SSF56281">
    <property type="entry name" value="Metallo-hydrolase/oxidoreductase"/>
    <property type="match status" value="1"/>
</dbReference>
<evidence type="ECO:0000256" key="3">
    <source>
        <dbReference type="ARBA" id="ARBA00022801"/>
    </source>
</evidence>
<evidence type="ECO:0000256" key="1">
    <source>
        <dbReference type="ARBA" id="ARBA00001947"/>
    </source>
</evidence>
<dbReference type="SMART" id="SM00849">
    <property type="entry name" value="Lactamase_B"/>
    <property type="match status" value="1"/>
</dbReference>
<organism evidence="6">
    <name type="scientific">hydrothermal vent metagenome</name>
    <dbReference type="NCBI Taxonomy" id="652676"/>
    <lineage>
        <taxon>unclassified sequences</taxon>
        <taxon>metagenomes</taxon>
        <taxon>ecological metagenomes</taxon>
    </lineage>
</organism>
<keyword evidence="2" id="KW-0479">Metal-binding</keyword>
<feature type="domain" description="Metallo-beta-lactamase" evidence="5">
    <location>
        <begin position="18"/>
        <end position="181"/>
    </location>
</feature>
<dbReference type="PANTHER" id="PTHR46233:SF3">
    <property type="entry name" value="HYDROXYACYLGLUTATHIONE HYDROLASE GLOC"/>
    <property type="match status" value="1"/>
</dbReference>
<evidence type="ECO:0000259" key="5">
    <source>
        <dbReference type="SMART" id="SM00849"/>
    </source>
</evidence>
<sequence length="214" mass="24194">MDLPKNLILKQMELGPMGNFIYFLGDEQTKEISVIDPGWEANFLSEEAKRLGYTIKAIFLTHGHYDHVNALEALLALHDVPVYISKYEPDIYTPKVKNVIKVENNEKLKIGNIEFTCIHTPGHTPGGQCFQHKNILLTGDMLFIDGCGRCDLPGGDAAVMHDTLYNFFINLPDDTVLYTGHNYGSVPYTTIAEQKKTNPFLNCPNKEEFLLNRM</sequence>
<dbReference type="EMBL" id="UOGJ01000119">
    <property type="protein sequence ID" value="VAX37069.1"/>
    <property type="molecule type" value="Genomic_DNA"/>
</dbReference>
<name>A0A3B1D4H8_9ZZZZ</name>
<dbReference type="Pfam" id="PF00753">
    <property type="entry name" value="Lactamase_B"/>
    <property type="match status" value="1"/>
</dbReference>
<dbReference type="GO" id="GO:0004416">
    <property type="term" value="F:hydroxyacylglutathione hydrolase activity"/>
    <property type="evidence" value="ECO:0007669"/>
    <property type="project" value="UniProtKB-EC"/>
</dbReference>
<dbReference type="EC" id="3.1.2.6" evidence="6"/>
<evidence type="ECO:0000256" key="2">
    <source>
        <dbReference type="ARBA" id="ARBA00022723"/>
    </source>
</evidence>
<protein>
    <submittedName>
        <fullName evidence="6">Hydroxyacylglutathione hydrolase</fullName>
        <ecNumber evidence="6">3.1.2.6</ecNumber>
    </submittedName>
</protein>
<dbReference type="GO" id="GO:0046872">
    <property type="term" value="F:metal ion binding"/>
    <property type="evidence" value="ECO:0007669"/>
    <property type="project" value="UniProtKB-KW"/>
</dbReference>
<dbReference type="InterPro" id="IPR001279">
    <property type="entry name" value="Metallo-B-lactamas"/>
</dbReference>
<dbReference type="CDD" id="cd16275">
    <property type="entry name" value="BaeB-like_MBL-fold"/>
    <property type="match status" value="1"/>
</dbReference>
<evidence type="ECO:0000256" key="4">
    <source>
        <dbReference type="ARBA" id="ARBA00022833"/>
    </source>
</evidence>
<dbReference type="Gene3D" id="3.60.15.10">
    <property type="entry name" value="Ribonuclease Z/Hydroxyacylglutathione hydrolase-like"/>
    <property type="match status" value="1"/>
</dbReference>
<dbReference type="AlphaFoldDB" id="A0A3B1D4H8"/>
<keyword evidence="3 6" id="KW-0378">Hydrolase</keyword>
<dbReference type="PANTHER" id="PTHR46233">
    <property type="entry name" value="HYDROXYACYLGLUTATHIONE HYDROLASE GLOC"/>
    <property type="match status" value="1"/>
</dbReference>
<dbReference type="InterPro" id="IPR036866">
    <property type="entry name" value="RibonucZ/Hydroxyglut_hydro"/>
</dbReference>
<accession>A0A3B1D4H8</accession>